<evidence type="ECO:0000259" key="6">
    <source>
        <dbReference type="Pfam" id="PF13914"/>
    </source>
</evidence>
<feature type="compositionally biased region" description="Gly residues" evidence="5">
    <location>
        <begin position="244"/>
        <end position="255"/>
    </location>
</feature>
<evidence type="ECO:0000259" key="7">
    <source>
        <dbReference type="Pfam" id="PF13916"/>
    </source>
</evidence>
<feature type="compositionally biased region" description="Polar residues" evidence="5">
    <location>
        <begin position="310"/>
        <end position="339"/>
    </location>
</feature>
<feature type="compositionally biased region" description="Low complexity" evidence="5">
    <location>
        <begin position="340"/>
        <end position="362"/>
    </location>
</feature>
<feature type="compositionally biased region" description="Basic and acidic residues" evidence="5">
    <location>
        <begin position="114"/>
        <end position="146"/>
    </location>
</feature>
<keyword evidence="4" id="KW-0009">Actin-binding</keyword>
<feature type="region of interest" description="Disordered" evidence="5">
    <location>
        <begin position="89"/>
        <end position="164"/>
    </location>
</feature>
<dbReference type="Ensembl" id="ENSCVAT00000033237.1">
    <property type="protein sequence ID" value="ENSCVAP00000019666.1"/>
    <property type="gene ID" value="ENSCVAG00000023055.1"/>
</dbReference>
<dbReference type="GeneTree" id="ENSGT00530000064035"/>
<dbReference type="GO" id="GO:0005737">
    <property type="term" value="C:cytoplasm"/>
    <property type="evidence" value="ECO:0007669"/>
    <property type="project" value="UniProtKB-SubCell"/>
</dbReference>
<name>A0A3Q2DJK1_CYPVA</name>
<dbReference type="PANTHER" id="PTHR21685">
    <property type="entry name" value="TON-B BOX DOMAIN"/>
    <property type="match status" value="1"/>
</dbReference>
<evidence type="ECO:0000256" key="3">
    <source>
        <dbReference type="ARBA" id="ARBA00022553"/>
    </source>
</evidence>
<keyword evidence="2" id="KW-0963">Cytoplasm</keyword>
<dbReference type="GO" id="GO:0019902">
    <property type="term" value="F:phosphatase binding"/>
    <property type="evidence" value="ECO:0007669"/>
    <property type="project" value="InterPro"/>
</dbReference>
<evidence type="ECO:0000256" key="2">
    <source>
        <dbReference type="ARBA" id="ARBA00022490"/>
    </source>
</evidence>
<feature type="compositionally biased region" description="Basic and acidic residues" evidence="5">
    <location>
        <begin position="52"/>
        <end position="69"/>
    </location>
</feature>
<dbReference type="Pfam" id="PF13916">
    <property type="entry name" value="Phostensin_N"/>
    <property type="match status" value="1"/>
</dbReference>
<feature type="domain" description="Phostensin/Taperin N-terminal" evidence="7">
    <location>
        <begin position="35"/>
        <end position="96"/>
    </location>
</feature>
<reference evidence="8" key="2">
    <citation type="submission" date="2025-09" db="UniProtKB">
        <authorList>
            <consortium name="Ensembl"/>
        </authorList>
    </citation>
    <scope>IDENTIFICATION</scope>
</reference>
<evidence type="ECO:0000313" key="8">
    <source>
        <dbReference type="Ensembl" id="ENSCVAP00000019666.1"/>
    </source>
</evidence>
<feature type="region of interest" description="Disordered" evidence="5">
    <location>
        <begin position="177"/>
        <end position="407"/>
    </location>
</feature>
<feature type="compositionally biased region" description="Basic and acidic residues" evidence="5">
    <location>
        <begin position="17"/>
        <end position="35"/>
    </location>
</feature>
<evidence type="ECO:0000256" key="5">
    <source>
        <dbReference type="SAM" id="MobiDB-lite"/>
    </source>
</evidence>
<evidence type="ECO:0000313" key="9">
    <source>
        <dbReference type="Proteomes" id="UP000265020"/>
    </source>
</evidence>
<feature type="domain" description="Phostensin/Taperin PP1-binding" evidence="6">
    <location>
        <begin position="303"/>
        <end position="442"/>
    </location>
</feature>
<dbReference type="InterPro" id="IPR025903">
    <property type="entry name" value="Phostensin/Taperin_N_dom"/>
</dbReference>
<dbReference type="AlphaFoldDB" id="A0A3Q2DJK1"/>
<sequence length="509" mass="56863">MSVSSLPEWKQLLLERKRREEEQRERREKEEEEKLASMPAWKRGIIQRRKAKQESLGDRDREVYTEAKPESQVSVETIVPVHENPFIRTQSVWRKGKDPESPSISPEGRTGGGKSREEGEMRSCLDLSRDMKLETSRLREKEKDRPWGQATVINKEDRGESCDDNVFIERGGRVSQLLSKFGGHPTPPSRSKSSDNFLQPGRRKYSGDQDDRQSEERKANGKNEILRSIPKRSFSFSDRVIGGAENGLGDVGGQGTTRPEKNIAPWVDVAGVTKLRPSYKERFGKQKDLKTEEEKTEETPERTSKESPQHLCTPTSQLKQTITINPSFVRNQSPENSLKPTNSAPTPASSPCSPSPANSPSISPSPSPSPKLFSIRSASGGQVKRGATITINPKKPQTMSPTVDESAKKRYPAVEEIEVIGGYQSLERSCLIKSKVTPKRVSFFSFRSLRSCQQLGLSLSDFSSCPQAESPFTRRTSPMIEKCDLREEAKLVKALSGTTAIKPCSDLLS</sequence>
<keyword evidence="3" id="KW-0597">Phosphoprotein</keyword>
<dbReference type="STRING" id="28743.ENSCVAP00000019666"/>
<dbReference type="PANTHER" id="PTHR21685:SF0">
    <property type="entry name" value="PHOSTENSIN"/>
    <property type="match status" value="1"/>
</dbReference>
<accession>A0A3Q2DJK1</accession>
<dbReference type="Pfam" id="PF13914">
    <property type="entry name" value="Phostensin"/>
    <property type="match status" value="1"/>
</dbReference>
<feature type="region of interest" description="Disordered" evidence="5">
    <location>
        <begin position="17"/>
        <end position="77"/>
    </location>
</feature>
<dbReference type="Proteomes" id="UP000265020">
    <property type="component" value="Unassembled WGS sequence"/>
</dbReference>
<feature type="compositionally biased region" description="Basic and acidic residues" evidence="5">
    <location>
        <begin position="278"/>
        <end position="308"/>
    </location>
</feature>
<evidence type="ECO:0000256" key="4">
    <source>
        <dbReference type="ARBA" id="ARBA00023203"/>
    </source>
</evidence>
<protein>
    <recommendedName>
        <fullName evidence="10">Phostensin/Taperin PP1-binding domain-containing protein</fullName>
    </recommendedName>
</protein>
<feature type="compositionally biased region" description="Basic and acidic residues" evidence="5">
    <location>
        <begin position="205"/>
        <end position="225"/>
    </location>
</feature>
<dbReference type="InterPro" id="IPR025907">
    <property type="entry name" value="Phostensin/Taperin_PP1-bd_dom"/>
</dbReference>
<dbReference type="InterPro" id="IPR026671">
    <property type="entry name" value="PPP1R18/Tprn"/>
</dbReference>
<comment type="subcellular location">
    <subcellularLocation>
        <location evidence="1">Cytoplasm</location>
    </subcellularLocation>
</comment>
<dbReference type="OMA" id="PGETPEW"/>
<evidence type="ECO:0000256" key="1">
    <source>
        <dbReference type="ARBA" id="ARBA00004496"/>
    </source>
</evidence>
<evidence type="ECO:0008006" key="10">
    <source>
        <dbReference type="Google" id="ProtNLM"/>
    </source>
</evidence>
<reference evidence="8" key="1">
    <citation type="submission" date="2025-08" db="UniProtKB">
        <authorList>
            <consortium name="Ensembl"/>
        </authorList>
    </citation>
    <scope>IDENTIFICATION</scope>
</reference>
<keyword evidence="9" id="KW-1185">Reference proteome</keyword>
<organism evidence="8 9">
    <name type="scientific">Cyprinodon variegatus</name>
    <name type="common">Sheepshead minnow</name>
    <dbReference type="NCBI Taxonomy" id="28743"/>
    <lineage>
        <taxon>Eukaryota</taxon>
        <taxon>Metazoa</taxon>
        <taxon>Chordata</taxon>
        <taxon>Craniata</taxon>
        <taxon>Vertebrata</taxon>
        <taxon>Euteleostomi</taxon>
        <taxon>Actinopterygii</taxon>
        <taxon>Neopterygii</taxon>
        <taxon>Teleostei</taxon>
        <taxon>Neoteleostei</taxon>
        <taxon>Acanthomorphata</taxon>
        <taxon>Ovalentaria</taxon>
        <taxon>Atherinomorphae</taxon>
        <taxon>Cyprinodontiformes</taxon>
        <taxon>Cyprinodontidae</taxon>
        <taxon>Cyprinodon</taxon>
    </lineage>
</organism>
<feature type="compositionally biased region" description="Polar residues" evidence="5">
    <location>
        <begin position="389"/>
        <end position="403"/>
    </location>
</feature>
<dbReference type="GO" id="GO:0003779">
    <property type="term" value="F:actin binding"/>
    <property type="evidence" value="ECO:0007669"/>
    <property type="project" value="UniProtKB-KW"/>
</dbReference>
<proteinExistence type="predicted"/>